<evidence type="ECO:0000313" key="2">
    <source>
        <dbReference type="Proteomes" id="UP000054018"/>
    </source>
</evidence>
<reference evidence="2" key="2">
    <citation type="submission" date="2015-01" db="EMBL/GenBank/DDBJ databases">
        <title>Evolutionary Origins and Diversification of the Mycorrhizal Mutualists.</title>
        <authorList>
            <consortium name="DOE Joint Genome Institute"/>
            <consortium name="Mycorrhizal Genomics Consortium"/>
            <person name="Kohler A."/>
            <person name="Kuo A."/>
            <person name="Nagy L.G."/>
            <person name="Floudas D."/>
            <person name="Copeland A."/>
            <person name="Barry K.W."/>
            <person name="Cichocki N."/>
            <person name="Veneault-Fourrey C."/>
            <person name="LaButti K."/>
            <person name="Lindquist E.A."/>
            <person name="Lipzen A."/>
            <person name="Lundell T."/>
            <person name="Morin E."/>
            <person name="Murat C."/>
            <person name="Riley R."/>
            <person name="Ohm R."/>
            <person name="Sun H."/>
            <person name="Tunlid A."/>
            <person name="Henrissat B."/>
            <person name="Grigoriev I.V."/>
            <person name="Hibbett D.S."/>
            <person name="Martin F."/>
        </authorList>
    </citation>
    <scope>NUCLEOTIDE SEQUENCE [LARGE SCALE GENOMIC DNA]</scope>
    <source>
        <strain evidence="2">441</strain>
    </source>
</reference>
<dbReference type="HOGENOM" id="CLU_1448525_0_0_1"/>
<keyword evidence="2" id="KW-1185">Reference proteome</keyword>
<dbReference type="OrthoDB" id="2678231at2759"/>
<sequence length="201" mass="22565">MNGKDEDIACEDTDDDIDWGDDTTLLAFLDDPDDSEDDDDASVIERLGSVFASRRAREKEHIKRVMLPAMQDVKHVYEIIDQDISIRFLEGVSVIDNKARHAEEVGRREQQETLAAYSDIKKALQALFTELDDLIAEKDALFQSLKETLGGLVQQLRRLASELPGGLEDLASTLETKAVHLAAEDHAKAKEKLLRGILEKY</sequence>
<protein>
    <submittedName>
        <fullName evidence="1">Uncharacterized protein</fullName>
    </submittedName>
</protein>
<organism evidence="1 2">
    <name type="scientific">Pisolithus microcarpus 441</name>
    <dbReference type="NCBI Taxonomy" id="765257"/>
    <lineage>
        <taxon>Eukaryota</taxon>
        <taxon>Fungi</taxon>
        <taxon>Dikarya</taxon>
        <taxon>Basidiomycota</taxon>
        <taxon>Agaricomycotina</taxon>
        <taxon>Agaricomycetes</taxon>
        <taxon>Agaricomycetidae</taxon>
        <taxon>Boletales</taxon>
        <taxon>Sclerodermatineae</taxon>
        <taxon>Pisolithaceae</taxon>
        <taxon>Pisolithus</taxon>
    </lineage>
</organism>
<accession>A0A0C9ZYP9</accession>
<proteinExistence type="predicted"/>
<dbReference type="EMBL" id="KN833685">
    <property type="protein sequence ID" value="KIK31114.1"/>
    <property type="molecule type" value="Genomic_DNA"/>
</dbReference>
<reference evidence="1 2" key="1">
    <citation type="submission" date="2014-04" db="EMBL/GenBank/DDBJ databases">
        <authorList>
            <consortium name="DOE Joint Genome Institute"/>
            <person name="Kuo A."/>
            <person name="Kohler A."/>
            <person name="Costa M.D."/>
            <person name="Nagy L.G."/>
            <person name="Floudas D."/>
            <person name="Copeland A."/>
            <person name="Barry K.W."/>
            <person name="Cichocki N."/>
            <person name="Veneault-Fourrey C."/>
            <person name="LaButti K."/>
            <person name="Lindquist E.A."/>
            <person name="Lipzen A."/>
            <person name="Lundell T."/>
            <person name="Morin E."/>
            <person name="Murat C."/>
            <person name="Sun H."/>
            <person name="Tunlid A."/>
            <person name="Henrissat B."/>
            <person name="Grigoriev I.V."/>
            <person name="Hibbett D.S."/>
            <person name="Martin F."/>
            <person name="Nordberg H.P."/>
            <person name="Cantor M.N."/>
            <person name="Hua S.X."/>
        </authorList>
    </citation>
    <scope>NUCLEOTIDE SEQUENCE [LARGE SCALE GENOMIC DNA]</scope>
    <source>
        <strain evidence="1 2">441</strain>
    </source>
</reference>
<dbReference type="AlphaFoldDB" id="A0A0C9ZYP9"/>
<dbReference type="Proteomes" id="UP000054018">
    <property type="component" value="Unassembled WGS sequence"/>
</dbReference>
<evidence type="ECO:0000313" key="1">
    <source>
        <dbReference type="EMBL" id="KIK31114.1"/>
    </source>
</evidence>
<name>A0A0C9ZYP9_9AGAM</name>
<gene>
    <name evidence="1" type="ORF">PISMIDRAFT_670075</name>
</gene>